<sequence>PLGGILPAAPTGNVTEAPYRAEITELGRKHPVTRDLPGGDTSPPSWSRWFRLIDTVVTAGDVALKGEDGKPLLVLAHENEGRIAMLL</sequence>
<dbReference type="Proteomes" id="UP000249130">
    <property type="component" value="Unassembled WGS sequence"/>
</dbReference>
<dbReference type="SUPFAM" id="SSF52317">
    <property type="entry name" value="Class I glutamine amidotransferase-like"/>
    <property type="match status" value="1"/>
</dbReference>
<accession>A0A327JZ15</accession>
<feature type="non-terminal residue" evidence="1">
    <location>
        <position position="87"/>
    </location>
</feature>
<comment type="caution">
    <text evidence="1">The sequence shown here is derived from an EMBL/GenBank/DDBJ whole genome shotgun (WGS) entry which is preliminary data.</text>
</comment>
<proteinExistence type="predicted"/>
<name>A0A327JZ15_9BRAD</name>
<feature type="non-terminal residue" evidence="1">
    <location>
        <position position="1"/>
    </location>
</feature>
<organism evidence="1 2">
    <name type="scientific">Rhodoplanes roseus</name>
    <dbReference type="NCBI Taxonomy" id="29409"/>
    <lineage>
        <taxon>Bacteria</taxon>
        <taxon>Pseudomonadati</taxon>
        <taxon>Pseudomonadota</taxon>
        <taxon>Alphaproteobacteria</taxon>
        <taxon>Hyphomicrobiales</taxon>
        <taxon>Nitrobacteraceae</taxon>
        <taxon>Rhodoplanes</taxon>
    </lineage>
</organism>
<dbReference type="AlphaFoldDB" id="A0A327JZ15"/>
<evidence type="ECO:0000313" key="1">
    <source>
        <dbReference type="EMBL" id="RAI31739.1"/>
    </source>
</evidence>
<protein>
    <submittedName>
        <fullName evidence="1">Uncharacterized protein</fullName>
    </submittedName>
</protein>
<evidence type="ECO:0000313" key="2">
    <source>
        <dbReference type="Proteomes" id="UP000249130"/>
    </source>
</evidence>
<dbReference type="Gene3D" id="3.40.50.880">
    <property type="match status" value="1"/>
</dbReference>
<dbReference type="EMBL" id="NPEX01000871">
    <property type="protein sequence ID" value="RAI31739.1"/>
    <property type="molecule type" value="Genomic_DNA"/>
</dbReference>
<dbReference type="InterPro" id="IPR029062">
    <property type="entry name" value="Class_I_gatase-like"/>
</dbReference>
<gene>
    <name evidence="1" type="ORF">CH341_32520</name>
</gene>
<keyword evidence="2" id="KW-1185">Reference proteome</keyword>
<reference evidence="1 2" key="1">
    <citation type="submission" date="2017-07" db="EMBL/GenBank/DDBJ databases">
        <title>Draft Genome Sequences of Select Purple Nonsulfur Bacteria.</title>
        <authorList>
            <person name="Lasarre B."/>
            <person name="Mckinlay J.B."/>
        </authorList>
    </citation>
    <scope>NUCLEOTIDE SEQUENCE [LARGE SCALE GENOMIC DNA]</scope>
    <source>
        <strain evidence="1 2">DSM 5909</strain>
    </source>
</reference>